<dbReference type="EMBL" id="NIDE01000019">
    <property type="protein sequence ID" value="OWK34783.1"/>
    <property type="molecule type" value="Genomic_DNA"/>
</dbReference>
<reference evidence="2" key="1">
    <citation type="submission" date="2017-06" db="EMBL/GenBank/DDBJ databases">
        <title>Genome analysis of Fimbriiglobus ruber SP5, the first member of the order Planctomycetales with confirmed chitinolytic capability.</title>
        <authorList>
            <person name="Ravin N.V."/>
            <person name="Rakitin A.L."/>
            <person name="Ivanova A.A."/>
            <person name="Beletsky A.V."/>
            <person name="Kulichevskaya I.S."/>
            <person name="Mardanov A.V."/>
            <person name="Dedysh S.N."/>
        </authorList>
    </citation>
    <scope>NUCLEOTIDE SEQUENCE [LARGE SCALE GENOMIC DNA]</scope>
    <source>
        <strain evidence="2">SP5</strain>
    </source>
</reference>
<protein>
    <submittedName>
        <fullName evidence="1">Uncharacterized protein</fullName>
    </submittedName>
</protein>
<dbReference type="Proteomes" id="UP000214646">
    <property type="component" value="Unassembled WGS sequence"/>
</dbReference>
<gene>
    <name evidence="1" type="ORF">FRUB_09625</name>
</gene>
<comment type="caution">
    <text evidence="1">The sequence shown here is derived from an EMBL/GenBank/DDBJ whole genome shotgun (WGS) entry which is preliminary data.</text>
</comment>
<dbReference type="AlphaFoldDB" id="A0A225D1I1"/>
<organism evidence="1 2">
    <name type="scientific">Fimbriiglobus ruber</name>
    <dbReference type="NCBI Taxonomy" id="1908690"/>
    <lineage>
        <taxon>Bacteria</taxon>
        <taxon>Pseudomonadati</taxon>
        <taxon>Planctomycetota</taxon>
        <taxon>Planctomycetia</taxon>
        <taxon>Gemmatales</taxon>
        <taxon>Gemmataceae</taxon>
        <taxon>Fimbriiglobus</taxon>
    </lineage>
</organism>
<evidence type="ECO:0000313" key="2">
    <source>
        <dbReference type="Proteomes" id="UP000214646"/>
    </source>
</evidence>
<evidence type="ECO:0000313" key="1">
    <source>
        <dbReference type="EMBL" id="OWK34783.1"/>
    </source>
</evidence>
<accession>A0A225D1I1</accession>
<name>A0A225D1I1_9BACT</name>
<sequence>MFLIVSYEAQDVGKPRATNRRAGGIGHIYAHNFVFINQAKNVMRPSFHYTAHEFRQR</sequence>
<keyword evidence="2" id="KW-1185">Reference proteome</keyword>
<proteinExistence type="predicted"/>